<reference evidence="2" key="1">
    <citation type="journal article" date="2020" name="mSystems">
        <title>Genome- and Community-Level Interaction Insights into Carbon Utilization and Element Cycling Functions of Hydrothermarchaeota in Hydrothermal Sediment.</title>
        <authorList>
            <person name="Zhou Z."/>
            <person name="Liu Y."/>
            <person name="Xu W."/>
            <person name="Pan J."/>
            <person name="Luo Z.H."/>
            <person name="Li M."/>
        </authorList>
    </citation>
    <scope>NUCLEOTIDE SEQUENCE [LARGE SCALE GENOMIC DNA]</scope>
    <source>
        <strain evidence="2">SpSt-508</strain>
    </source>
</reference>
<gene>
    <name evidence="2" type="ORF">ENS64_02355</name>
</gene>
<name>A0A7C4QLQ7_9PLAN</name>
<dbReference type="AlphaFoldDB" id="A0A7C4QLQ7"/>
<keyword evidence="1" id="KW-0175">Coiled coil</keyword>
<comment type="caution">
    <text evidence="2">The sequence shown here is derived from an EMBL/GenBank/DDBJ whole genome shotgun (WGS) entry which is preliminary data.</text>
</comment>
<organism evidence="2">
    <name type="scientific">Schlesneria paludicola</name>
    <dbReference type="NCBI Taxonomy" id="360056"/>
    <lineage>
        <taxon>Bacteria</taxon>
        <taxon>Pseudomonadati</taxon>
        <taxon>Planctomycetota</taxon>
        <taxon>Planctomycetia</taxon>
        <taxon>Planctomycetales</taxon>
        <taxon>Planctomycetaceae</taxon>
        <taxon>Schlesneria</taxon>
    </lineage>
</organism>
<accession>A0A7C4QLQ7</accession>
<protein>
    <submittedName>
        <fullName evidence="2">Phospholipase</fullName>
    </submittedName>
</protein>
<evidence type="ECO:0000256" key="1">
    <source>
        <dbReference type="SAM" id="Coils"/>
    </source>
</evidence>
<evidence type="ECO:0000313" key="2">
    <source>
        <dbReference type="EMBL" id="HGT38100.1"/>
    </source>
</evidence>
<dbReference type="EMBL" id="DSVQ01000006">
    <property type="protein sequence ID" value="HGT38100.1"/>
    <property type="molecule type" value="Genomic_DNA"/>
</dbReference>
<dbReference type="Gene3D" id="1.10.287.1490">
    <property type="match status" value="1"/>
</dbReference>
<feature type="coiled-coil region" evidence="1">
    <location>
        <begin position="34"/>
        <end position="170"/>
    </location>
</feature>
<proteinExistence type="predicted"/>
<sequence>MAPSSQALKTLHELHGRLQAVQDALARGPRQIQAQKLTVEKRQAELEARRQKLKQLKITADQRNLQLKTNEAKIADLRAKLNLASSNREYEILSGQIEADTMANSVLEDEILEALTKIDQCQAEVKQAEQEVAAAEAELAKLTADVQARIPELTAQARALEQEVAEAEKVLPESIVPNYRRAVQAFGASALAAVEHGTCTSCHMQLTMQKIVELRSGKLLFCSCGRLLYLPETA</sequence>